<proteinExistence type="predicted"/>
<feature type="compositionally biased region" description="Low complexity" evidence="1">
    <location>
        <begin position="90"/>
        <end position="105"/>
    </location>
</feature>
<reference evidence="2 3" key="1">
    <citation type="submission" date="2024-09" db="EMBL/GenBank/DDBJ databases">
        <title>Chromosome-scale assembly of Riccia sorocarpa.</title>
        <authorList>
            <person name="Paukszto L."/>
        </authorList>
    </citation>
    <scope>NUCLEOTIDE SEQUENCE [LARGE SCALE GENOMIC DNA]</scope>
    <source>
        <strain evidence="2">LP-2024</strain>
        <tissue evidence="2">Aerial parts of the thallus</tissue>
    </source>
</reference>
<evidence type="ECO:0000256" key="1">
    <source>
        <dbReference type="SAM" id="MobiDB-lite"/>
    </source>
</evidence>
<feature type="region of interest" description="Disordered" evidence="1">
    <location>
        <begin position="141"/>
        <end position="170"/>
    </location>
</feature>
<organism evidence="2 3">
    <name type="scientific">Riccia sorocarpa</name>
    <dbReference type="NCBI Taxonomy" id="122646"/>
    <lineage>
        <taxon>Eukaryota</taxon>
        <taxon>Viridiplantae</taxon>
        <taxon>Streptophyta</taxon>
        <taxon>Embryophyta</taxon>
        <taxon>Marchantiophyta</taxon>
        <taxon>Marchantiopsida</taxon>
        <taxon>Marchantiidae</taxon>
        <taxon>Marchantiales</taxon>
        <taxon>Ricciaceae</taxon>
        <taxon>Riccia</taxon>
    </lineage>
</organism>
<feature type="region of interest" description="Disordered" evidence="1">
    <location>
        <begin position="66"/>
        <end position="105"/>
    </location>
</feature>
<evidence type="ECO:0000313" key="2">
    <source>
        <dbReference type="EMBL" id="KAL3686314.1"/>
    </source>
</evidence>
<feature type="region of interest" description="Disordered" evidence="1">
    <location>
        <begin position="317"/>
        <end position="349"/>
    </location>
</feature>
<name>A0ABD3HA93_9MARC</name>
<comment type="caution">
    <text evidence="2">The sequence shown here is derived from an EMBL/GenBank/DDBJ whole genome shotgun (WGS) entry which is preliminary data.</text>
</comment>
<dbReference type="AlphaFoldDB" id="A0ABD3HA93"/>
<gene>
    <name evidence="2" type="ORF">R1sor_008888</name>
</gene>
<sequence length="413" mass="44486">MILNIANDSEPTSDADFEDMMNPEQAHIRKRGLLKIGSTAESSAAGNQKSLYVWNDVPLAALGAKTTEPAEEHTAASAKRKRQSLHGTLVESSSSSAGEARGVARGKAQMEGFPLLDFHKSNATVEVELPLRIEVEDVQDNQDATEDEKGCEDPTCNEVPSPDPNNQSAIPIASLCDIDADRVSTPEAAVPEASLAQRNDHSPDDAYNYGLQAGAFPTHFNRLVINSYNRIETAPVGSRSLYPSVTMHDIPIGIGDASSDLSATLTELNIQTDEYGVFDPLVTSPTSITLMNLTAKSPSQSIAQPIATATVQETQKKTLVQKSRSAPIGKGEGSSGARPTRKDTKGPSPLCLSKDPFCVSEEREEVIAIKGLDRKDIFQPMKRTCESKSDALILISSCPSLFRRCQVIFSEVN</sequence>
<dbReference type="Proteomes" id="UP001633002">
    <property type="component" value="Unassembled WGS sequence"/>
</dbReference>
<protein>
    <submittedName>
        <fullName evidence="2">Uncharacterized protein</fullName>
    </submittedName>
</protein>
<accession>A0ABD3HA93</accession>
<dbReference type="EMBL" id="JBJQOH010000005">
    <property type="protein sequence ID" value="KAL3686314.1"/>
    <property type="molecule type" value="Genomic_DNA"/>
</dbReference>
<evidence type="ECO:0000313" key="3">
    <source>
        <dbReference type="Proteomes" id="UP001633002"/>
    </source>
</evidence>
<keyword evidence="3" id="KW-1185">Reference proteome</keyword>